<evidence type="ECO:0000313" key="2">
    <source>
        <dbReference type="Proteomes" id="UP000439424"/>
    </source>
</evidence>
<evidence type="ECO:0000313" key="1">
    <source>
        <dbReference type="EMBL" id="MVM90485.1"/>
    </source>
</evidence>
<name>A0A6I4HI89_ACIBA</name>
<dbReference type="EMBL" id="WPIP01000013">
    <property type="protein sequence ID" value="MVM90485.1"/>
    <property type="molecule type" value="Genomic_DNA"/>
</dbReference>
<dbReference type="RefSeq" id="WP_002370826.1">
    <property type="nucleotide sequence ID" value="NZ_WPIP01000013.1"/>
</dbReference>
<dbReference type="AlphaFoldDB" id="A0A6I4HI89"/>
<dbReference type="Proteomes" id="UP000439424">
    <property type="component" value="Unassembled WGS sequence"/>
</dbReference>
<protein>
    <submittedName>
        <fullName evidence="1">Uncharacterized protein</fullName>
    </submittedName>
</protein>
<organism evidence="1 2">
    <name type="scientific">Acinetobacter baumannii</name>
    <dbReference type="NCBI Taxonomy" id="470"/>
    <lineage>
        <taxon>Bacteria</taxon>
        <taxon>Pseudomonadati</taxon>
        <taxon>Pseudomonadota</taxon>
        <taxon>Gammaproteobacteria</taxon>
        <taxon>Moraxellales</taxon>
        <taxon>Moraxellaceae</taxon>
        <taxon>Acinetobacter</taxon>
        <taxon>Acinetobacter calcoaceticus/baumannii complex</taxon>
    </lineage>
</organism>
<gene>
    <name evidence="1" type="ORF">GNY86_03030</name>
</gene>
<sequence length="65" mass="7275">MVKQEVKKAKTANKPAVFAVEDILTSESFNKVEKDFLNAFLDKSKKYSIEEAKGILTKKLKGAVK</sequence>
<accession>A0A6I4HI89</accession>
<proteinExistence type="predicted"/>
<reference evidence="1 2" key="1">
    <citation type="submission" date="2019-11" db="EMBL/GenBank/DDBJ databases">
        <title>Multidrug-resistant Acinetobacter baumannii moving toward extensively drug-resistant over fifteen years in South of Brazil.</title>
        <authorList>
            <person name="Fedrigo N.H."/>
            <person name="Cerdeira L."/>
            <person name="Fuga B."/>
            <person name="Marini P.V.B."/>
            <person name="Shinohara D.R."/>
            <person name="Carrara-Marroni F.E."/>
            <person name="Lincopan N."/>
            <person name="Tognim M.C.B."/>
        </authorList>
    </citation>
    <scope>NUCLEOTIDE SEQUENCE [LARGE SCALE GENOMIC DNA]</scope>
    <source>
        <strain evidence="1 2">Ac576</strain>
    </source>
</reference>
<comment type="caution">
    <text evidence="1">The sequence shown here is derived from an EMBL/GenBank/DDBJ whole genome shotgun (WGS) entry which is preliminary data.</text>
</comment>